<dbReference type="InterPro" id="IPR013088">
    <property type="entry name" value="Znf_NHR/GATA"/>
</dbReference>
<evidence type="ECO:0000259" key="10">
    <source>
        <dbReference type="PROSITE" id="PS51030"/>
    </source>
</evidence>
<evidence type="ECO:0000256" key="5">
    <source>
        <dbReference type="ARBA" id="ARBA00023015"/>
    </source>
</evidence>
<dbReference type="GO" id="GO:0000978">
    <property type="term" value="F:RNA polymerase II cis-regulatory region sequence-specific DNA binding"/>
    <property type="evidence" value="ECO:0007669"/>
    <property type="project" value="TreeGrafter"/>
</dbReference>
<dbReference type="AlphaFoldDB" id="G7YRI1"/>
<dbReference type="Proteomes" id="UP000008909">
    <property type="component" value="Unassembled WGS sequence"/>
</dbReference>
<keyword evidence="9" id="KW-0539">Nucleus</keyword>
<reference key="2">
    <citation type="submission" date="2011-10" db="EMBL/GenBank/DDBJ databases">
        <title>The genome and transcriptome sequence of Clonorchis sinensis provide insights into the carcinogenic liver fluke.</title>
        <authorList>
            <person name="Wang X."/>
            <person name="Huang Y."/>
            <person name="Chen W."/>
            <person name="Liu H."/>
            <person name="Guo L."/>
            <person name="Chen Y."/>
            <person name="Luo F."/>
            <person name="Zhou W."/>
            <person name="Sun J."/>
            <person name="Mao Q."/>
            <person name="Liang P."/>
            <person name="Zhou C."/>
            <person name="Tian Y."/>
            <person name="Men J."/>
            <person name="Lv X."/>
            <person name="Huang L."/>
            <person name="Zhou J."/>
            <person name="Hu Y."/>
            <person name="Li R."/>
            <person name="Zhang F."/>
            <person name="Lei H."/>
            <person name="Li X."/>
            <person name="Hu X."/>
            <person name="Liang C."/>
            <person name="Xu J."/>
            <person name="Wu Z."/>
            <person name="Yu X."/>
        </authorList>
    </citation>
    <scope>NUCLEOTIDE SEQUENCE</scope>
    <source>
        <strain>Henan</strain>
    </source>
</reference>
<dbReference type="GO" id="GO:0008270">
    <property type="term" value="F:zinc ion binding"/>
    <property type="evidence" value="ECO:0007669"/>
    <property type="project" value="UniProtKB-KW"/>
</dbReference>
<keyword evidence="3" id="KW-0863">Zinc-finger</keyword>
<keyword evidence="6" id="KW-0238">DNA-binding</keyword>
<dbReference type="FunFam" id="3.30.50.10:FF:000006">
    <property type="entry name" value="Nuclear receptor subfamily 5 group A member"/>
    <property type="match status" value="1"/>
</dbReference>
<evidence type="ECO:0000256" key="2">
    <source>
        <dbReference type="ARBA" id="ARBA00022723"/>
    </source>
</evidence>
<dbReference type="PANTHER" id="PTHR24086">
    <property type="entry name" value="NUCLEAR RECEPTOR SUBFAMILY 5 GROUP A"/>
    <property type="match status" value="1"/>
</dbReference>
<keyword evidence="5" id="KW-0805">Transcription regulation</keyword>
<dbReference type="PRINTS" id="PR00047">
    <property type="entry name" value="STROIDFINGER"/>
</dbReference>
<keyword evidence="12" id="KW-1185">Reference proteome</keyword>
<keyword evidence="4" id="KW-0862">Zinc</keyword>
<evidence type="ECO:0000313" key="12">
    <source>
        <dbReference type="Proteomes" id="UP000008909"/>
    </source>
</evidence>
<dbReference type="GO" id="GO:0090575">
    <property type="term" value="C:RNA polymerase II transcription regulator complex"/>
    <property type="evidence" value="ECO:0007669"/>
    <property type="project" value="TreeGrafter"/>
</dbReference>
<reference evidence="11" key="1">
    <citation type="journal article" date="2011" name="Genome Biol.">
        <title>The draft genome of the carcinogenic human liver fluke Clonorchis sinensis.</title>
        <authorList>
            <person name="Wang X."/>
            <person name="Chen W."/>
            <person name="Huang Y."/>
            <person name="Sun J."/>
            <person name="Men J."/>
            <person name="Liu H."/>
            <person name="Luo F."/>
            <person name="Guo L."/>
            <person name="Lv X."/>
            <person name="Deng C."/>
            <person name="Zhou C."/>
            <person name="Fan Y."/>
            <person name="Li X."/>
            <person name="Huang L."/>
            <person name="Hu Y."/>
            <person name="Liang C."/>
            <person name="Hu X."/>
            <person name="Xu J."/>
            <person name="Yu X."/>
        </authorList>
    </citation>
    <scope>NUCLEOTIDE SEQUENCE [LARGE SCALE GENOMIC DNA]</scope>
    <source>
        <strain evidence="11">Henan</strain>
    </source>
</reference>
<dbReference type="EMBL" id="DF144037">
    <property type="protein sequence ID" value="GAA55561.1"/>
    <property type="molecule type" value="Genomic_DNA"/>
</dbReference>
<sequence>SARNQVACSQRNSSADIHLSCERCPICGDRVSGYHYGLPTCESCKGFFKRTVQNKKEYHCTEQGNCVIDRIHRKRCAHCRFQKCLAVGMRVEVSWSLNIPQVLRDFTDMFFTAQCLLIEGFDAAVSHRVCRAYLFNCHSYFANEWVCQSRIPCCCSASDFQVHDFLSIGCKLAVTICLFLRRRLTNQPTNLSTLRLYSLLHNAIKCVDGTVAECARCTFLPHDSWMKKYTLSDTVKYYCFFFNLLTTERMLVNLISKPCMIEALQAYLTACSLTAYLTFTVISLLISTNRPSSDKTCVCERIGVCTQSWLRVHSQFTHLQTTPKIIFAYYDASGSCVSRIRLIVHWSCSKLHRHLDFFHVSCVTIVLKAVHTRFNTTVFSVYCEDLPFAPSGFITFCILFNTDMLLVTATQNENENATCSLETCNLQVVSSLSLSSDVLCSLPHNVVGSKRLVADKSLEQSIRNADHSSQNVGTALANNLLAHWPSTTEVAEGTEQSSWSSAAMAIAAAAAVAAASVSNSLVQGVNTSNGSTPPSTDIPGTVSIKVMEHYYMNNKAVSPHSVAVYSCYSVKCKFFRQINTFSNQKQAK</sequence>
<evidence type="ECO:0000256" key="4">
    <source>
        <dbReference type="ARBA" id="ARBA00022833"/>
    </source>
</evidence>
<dbReference type="SMART" id="SM00399">
    <property type="entry name" value="ZnF_C4"/>
    <property type="match status" value="1"/>
</dbReference>
<dbReference type="PANTHER" id="PTHR24086:SF15">
    <property type="entry name" value="NUCLEAR HORMONE RECEPTOR FTZ-F1"/>
    <property type="match status" value="1"/>
</dbReference>
<feature type="domain" description="Nuclear receptor" evidence="10">
    <location>
        <begin position="21"/>
        <end position="96"/>
    </location>
</feature>
<accession>G7YRI1</accession>
<dbReference type="SUPFAM" id="SSF57716">
    <property type="entry name" value="Glucocorticoid receptor-like (DNA-binding domain)"/>
    <property type="match status" value="1"/>
</dbReference>
<evidence type="ECO:0000256" key="7">
    <source>
        <dbReference type="ARBA" id="ARBA00023163"/>
    </source>
</evidence>
<dbReference type="GO" id="GO:0004879">
    <property type="term" value="F:nuclear receptor activity"/>
    <property type="evidence" value="ECO:0007669"/>
    <property type="project" value="InterPro"/>
</dbReference>
<evidence type="ECO:0000256" key="1">
    <source>
        <dbReference type="ARBA" id="ARBA00004123"/>
    </source>
</evidence>
<evidence type="ECO:0000256" key="6">
    <source>
        <dbReference type="ARBA" id="ARBA00023125"/>
    </source>
</evidence>
<dbReference type="GO" id="GO:0009888">
    <property type="term" value="P:tissue development"/>
    <property type="evidence" value="ECO:0007669"/>
    <property type="project" value="TreeGrafter"/>
</dbReference>
<keyword evidence="2" id="KW-0479">Metal-binding</keyword>
<dbReference type="GO" id="GO:0009755">
    <property type="term" value="P:hormone-mediated signaling pathway"/>
    <property type="evidence" value="ECO:0007669"/>
    <property type="project" value="TreeGrafter"/>
</dbReference>
<evidence type="ECO:0000256" key="8">
    <source>
        <dbReference type="ARBA" id="ARBA00023170"/>
    </source>
</evidence>
<dbReference type="PROSITE" id="PS00031">
    <property type="entry name" value="NUCLEAR_REC_DBD_1"/>
    <property type="match status" value="1"/>
</dbReference>
<comment type="subcellular location">
    <subcellularLocation>
        <location evidence="1">Nucleus</location>
    </subcellularLocation>
</comment>
<feature type="non-terminal residue" evidence="11">
    <location>
        <position position="1"/>
    </location>
</feature>
<keyword evidence="7" id="KW-0804">Transcription</keyword>
<dbReference type="Pfam" id="PF00105">
    <property type="entry name" value="zf-C4"/>
    <property type="match status" value="1"/>
</dbReference>
<protein>
    <submittedName>
        <fullName evidence="11">Nuclear hormone receptor family member nhr-25</fullName>
    </submittedName>
</protein>
<evidence type="ECO:0000313" key="11">
    <source>
        <dbReference type="EMBL" id="GAA55561.1"/>
    </source>
</evidence>
<proteinExistence type="predicted"/>
<keyword evidence="8 11" id="KW-0675">Receptor</keyword>
<dbReference type="PROSITE" id="PS51030">
    <property type="entry name" value="NUCLEAR_REC_DBD_2"/>
    <property type="match status" value="1"/>
</dbReference>
<gene>
    <name evidence="11" type="ORF">CLF_108335</name>
</gene>
<dbReference type="InterPro" id="IPR016355">
    <property type="entry name" value="NR5-like"/>
</dbReference>
<organism evidence="11 12">
    <name type="scientific">Clonorchis sinensis</name>
    <name type="common">Chinese liver fluke</name>
    <dbReference type="NCBI Taxonomy" id="79923"/>
    <lineage>
        <taxon>Eukaryota</taxon>
        <taxon>Metazoa</taxon>
        <taxon>Spiralia</taxon>
        <taxon>Lophotrochozoa</taxon>
        <taxon>Platyhelminthes</taxon>
        <taxon>Trematoda</taxon>
        <taxon>Digenea</taxon>
        <taxon>Opisthorchiida</taxon>
        <taxon>Opisthorchiata</taxon>
        <taxon>Opisthorchiidae</taxon>
        <taxon>Clonorchis</taxon>
    </lineage>
</organism>
<dbReference type="InterPro" id="IPR001628">
    <property type="entry name" value="Znf_hrmn_rcpt"/>
</dbReference>
<evidence type="ECO:0000256" key="3">
    <source>
        <dbReference type="ARBA" id="ARBA00022771"/>
    </source>
</evidence>
<dbReference type="Gene3D" id="3.30.50.10">
    <property type="entry name" value="Erythroid Transcription Factor GATA-1, subunit A"/>
    <property type="match status" value="1"/>
</dbReference>
<name>G7YRI1_CLOSI</name>
<evidence type="ECO:0000256" key="9">
    <source>
        <dbReference type="ARBA" id="ARBA00023242"/>
    </source>
</evidence>